<name>Q47C58_DECAR</name>
<dbReference type="InterPro" id="IPR004089">
    <property type="entry name" value="MCPsignal_dom"/>
</dbReference>
<evidence type="ECO:0000256" key="2">
    <source>
        <dbReference type="PROSITE-ProRule" id="PRU00284"/>
    </source>
</evidence>
<dbReference type="GO" id="GO:0007165">
    <property type="term" value="P:signal transduction"/>
    <property type="evidence" value="ECO:0007669"/>
    <property type="project" value="UniProtKB-KW"/>
</dbReference>
<dbReference type="AlphaFoldDB" id="Q47C58"/>
<dbReference type="HOGENOM" id="CLU_000445_107_27_4"/>
<dbReference type="STRING" id="159087.Daro_2843"/>
<protein>
    <submittedName>
        <fullName evidence="5">Chemotaxis sensory transducer</fullName>
    </submittedName>
</protein>
<gene>
    <name evidence="5" type="ordered locus">Daro_2843</name>
</gene>
<dbReference type="Gene3D" id="1.10.287.950">
    <property type="entry name" value="Methyl-accepting chemotaxis protein"/>
    <property type="match status" value="1"/>
</dbReference>
<keyword evidence="3" id="KW-0812">Transmembrane</keyword>
<organism evidence="5">
    <name type="scientific">Dechloromonas aromatica (strain RCB)</name>
    <dbReference type="NCBI Taxonomy" id="159087"/>
    <lineage>
        <taxon>Bacteria</taxon>
        <taxon>Pseudomonadati</taxon>
        <taxon>Pseudomonadota</taxon>
        <taxon>Betaproteobacteria</taxon>
        <taxon>Rhodocyclales</taxon>
        <taxon>Azonexaceae</taxon>
        <taxon>Dechloromonas</taxon>
    </lineage>
</organism>
<reference evidence="5" key="1">
    <citation type="submission" date="2005-08" db="EMBL/GenBank/DDBJ databases">
        <title>Complete sequence of Dechloromonas aromatica RCB.</title>
        <authorList>
            <person name="Salinero K.K."/>
            <person name="Copeland A."/>
            <person name="Lucas S."/>
            <person name="Lapidus A."/>
            <person name="Barry K."/>
            <person name="Detter J.C."/>
            <person name="Glavina T."/>
            <person name="Hammon N."/>
            <person name="Israni S."/>
            <person name="Pitluck S."/>
            <person name="Di Bartolo G."/>
            <person name="Trong S."/>
            <person name="Schmutz J."/>
            <person name="Larimer F."/>
            <person name="Land M."/>
            <person name="Ivanova N."/>
            <person name="Richardson P."/>
        </authorList>
    </citation>
    <scope>NUCLEOTIDE SEQUENCE</scope>
    <source>
        <strain evidence="5">RCB</strain>
    </source>
</reference>
<evidence type="ECO:0000256" key="1">
    <source>
        <dbReference type="ARBA" id="ARBA00023224"/>
    </source>
</evidence>
<evidence type="ECO:0000256" key="3">
    <source>
        <dbReference type="SAM" id="Phobius"/>
    </source>
</evidence>
<keyword evidence="3" id="KW-1133">Transmembrane helix</keyword>
<evidence type="ECO:0000313" key="5">
    <source>
        <dbReference type="EMBL" id="AAZ47573.1"/>
    </source>
</evidence>
<dbReference type="PANTHER" id="PTHR32089:SF112">
    <property type="entry name" value="LYSOZYME-LIKE PROTEIN-RELATED"/>
    <property type="match status" value="1"/>
</dbReference>
<dbReference type="PANTHER" id="PTHR32089">
    <property type="entry name" value="METHYL-ACCEPTING CHEMOTAXIS PROTEIN MCPB"/>
    <property type="match status" value="1"/>
</dbReference>
<dbReference type="EMBL" id="CP000089">
    <property type="protein sequence ID" value="AAZ47573.1"/>
    <property type="molecule type" value="Genomic_DNA"/>
</dbReference>
<keyword evidence="3" id="KW-0472">Membrane</keyword>
<proteinExistence type="predicted"/>
<dbReference type="eggNOG" id="COG0840">
    <property type="taxonomic scope" value="Bacteria"/>
</dbReference>
<dbReference type="PROSITE" id="PS51257">
    <property type="entry name" value="PROKAR_LIPOPROTEIN"/>
    <property type="match status" value="1"/>
</dbReference>
<keyword evidence="1 2" id="KW-0807">Transducer</keyword>
<evidence type="ECO:0000259" key="4">
    <source>
        <dbReference type="PROSITE" id="PS50111"/>
    </source>
</evidence>
<feature type="domain" description="Methyl-accepting transducer" evidence="4">
    <location>
        <begin position="124"/>
        <end position="360"/>
    </location>
</feature>
<dbReference type="SMART" id="SM00283">
    <property type="entry name" value="MA"/>
    <property type="match status" value="1"/>
</dbReference>
<dbReference type="SUPFAM" id="SSF58104">
    <property type="entry name" value="Methyl-accepting chemotaxis protein (MCP) signaling domain"/>
    <property type="match status" value="1"/>
</dbReference>
<dbReference type="GO" id="GO:0016020">
    <property type="term" value="C:membrane"/>
    <property type="evidence" value="ECO:0007669"/>
    <property type="project" value="InterPro"/>
</dbReference>
<dbReference type="Pfam" id="PF00015">
    <property type="entry name" value="MCPsignal"/>
    <property type="match status" value="1"/>
</dbReference>
<dbReference type="PROSITE" id="PS50111">
    <property type="entry name" value="CHEMOTAXIS_TRANSDUC_2"/>
    <property type="match status" value="1"/>
</dbReference>
<feature type="transmembrane region" description="Helical" evidence="3">
    <location>
        <begin position="46"/>
        <end position="65"/>
    </location>
</feature>
<accession>Q47C58</accession>
<dbReference type="KEGG" id="dar:Daro_2843"/>
<sequence>MKRNESAPALRASLHSLRWQQFTVWGLAACGAWAMASAVSSTGSVLLAWLGAGFLLLSIMLAWHIQRALEAALGLIDTFAQNLAGGSLISRLDAPRCGLLAPLAERLNGMARSLSGLFLTFARMSQEISSVAGESSVNASGGNDGVRRQRDITLSSAATLEQLTVSLGMTSDSAGGAAEVAEASGQMAEAGAGRVSGLANSLESLAATVRHTSDGACRLGVRSQEIDVIVELIAEIAAQTNLLALNAAIEAARAGEQGRGFAVVADEVRKLAERTRNATSDIGERIGGMRQEVGSMIDAMAETSVRAAASLADAELAVDDLRQVESNASQTLALIRDIAAASREQSEAGQSIACDIEQVAQLADANEHLVRENSELSRYLSDLSVQLNATLKKYQYE</sequence>